<dbReference type="SUPFAM" id="SSF51197">
    <property type="entry name" value="Clavaminate synthase-like"/>
    <property type="match status" value="1"/>
</dbReference>
<evidence type="ECO:0000256" key="1">
    <source>
        <dbReference type="ARBA" id="ARBA00008056"/>
    </source>
</evidence>
<evidence type="ECO:0000256" key="4">
    <source>
        <dbReference type="ARBA" id="ARBA00023004"/>
    </source>
</evidence>
<evidence type="ECO:0000259" key="6">
    <source>
        <dbReference type="PROSITE" id="PS51471"/>
    </source>
</evidence>
<dbReference type="InterPro" id="IPR005123">
    <property type="entry name" value="Oxoglu/Fe-dep_dioxygenase_dom"/>
</dbReference>
<dbReference type="GO" id="GO:0031418">
    <property type="term" value="F:L-ascorbic acid binding"/>
    <property type="evidence" value="ECO:0007669"/>
    <property type="project" value="UniProtKB-KW"/>
</dbReference>
<feature type="domain" description="Fe2OG dioxygenase" evidence="6">
    <location>
        <begin position="205"/>
        <end position="305"/>
    </location>
</feature>
<keyword evidence="3" id="KW-0847">Vitamin C</keyword>
<name>A0AAN7E638_QUERU</name>
<keyword evidence="5" id="KW-0560">Oxidoreductase</keyword>
<keyword evidence="4 5" id="KW-0408">Iron</keyword>
<sequence>MASEASTVHSPKMKSVKALAESASLSSLPSFYSFTHNAHDEPKISDDAEDSVPIIDVSLLVSGTPEERSQVVHQLNKACSDWGCFMVINHGVPESLTKAMIESFQEFFNLPEEEKQEFHGNHVMDPIRCGTGFNPSMDKVNLWRDYLKCFTYPEFHSPNKPAGFSEIALEFSKRNREVVTVLLKAISKSLGLEESYIDKAANFELGLQLLAANYYPACPEPEKAIGIPSHYDHGLLTILVNNGVSGLQVKHKEKWFNINIHPNALFVQVADHLEILSNGKYRSIAHRALVNKKATRMSIALAHGPALDTVMRPAPELVDNESDQPAYVEMTYRKFLELQQTGRLRSKFQSDIEQSKAV</sequence>
<dbReference type="PANTHER" id="PTHR47991">
    <property type="entry name" value="OXOGLUTARATE/IRON-DEPENDENT DIOXYGENASE"/>
    <property type="match status" value="1"/>
</dbReference>
<dbReference type="PROSITE" id="PS51471">
    <property type="entry name" value="FE2OG_OXY"/>
    <property type="match status" value="1"/>
</dbReference>
<dbReference type="AlphaFoldDB" id="A0AAN7E638"/>
<dbReference type="Pfam" id="PF14226">
    <property type="entry name" value="DIOX_N"/>
    <property type="match status" value="1"/>
</dbReference>
<accession>A0AAN7E638</accession>
<comment type="caution">
    <text evidence="7">The sequence shown here is derived from an EMBL/GenBank/DDBJ whole genome shotgun (WGS) entry which is preliminary data.</text>
</comment>
<evidence type="ECO:0000313" key="8">
    <source>
        <dbReference type="Proteomes" id="UP001324115"/>
    </source>
</evidence>
<reference evidence="7 8" key="1">
    <citation type="journal article" date="2023" name="G3 (Bethesda)">
        <title>A haplotype-resolved chromosome-scale genome for Quercus rubra L. provides insights into the genetics of adaptive traits for red oak species.</title>
        <authorList>
            <person name="Kapoor B."/>
            <person name="Jenkins J."/>
            <person name="Schmutz J."/>
            <person name="Zhebentyayeva T."/>
            <person name="Kuelheim C."/>
            <person name="Coggeshall M."/>
            <person name="Heim C."/>
            <person name="Lasky J.R."/>
            <person name="Leites L."/>
            <person name="Islam-Faridi N."/>
            <person name="Romero-Severson J."/>
            <person name="DeLeo V.L."/>
            <person name="Lucas S.M."/>
            <person name="Lazic D."/>
            <person name="Gailing O."/>
            <person name="Carlson J."/>
            <person name="Staton M."/>
        </authorList>
    </citation>
    <scope>NUCLEOTIDE SEQUENCE [LARGE SCALE GENOMIC DNA]</scope>
    <source>
        <strain evidence="7">Pseudo-F2</strain>
    </source>
</reference>
<evidence type="ECO:0000256" key="5">
    <source>
        <dbReference type="RuleBase" id="RU003682"/>
    </source>
</evidence>
<dbReference type="InterPro" id="IPR026992">
    <property type="entry name" value="DIOX_N"/>
</dbReference>
<organism evidence="7 8">
    <name type="scientific">Quercus rubra</name>
    <name type="common">Northern red oak</name>
    <name type="synonym">Quercus borealis</name>
    <dbReference type="NCBI Taxonomy" id="3512"/>
    <lineage>
        <taxon>Eukaryota</taxon>
        <taxon>Viridiplantae</taxon>
        <taxon>Streptophyta</taxon>
        <taxon>Embryophyta</taxon>
        <taxon>Tracheophyta</taxon>
        <taxon>Spermatophyta</taxon>
        <taxon>Magnoliopsida</taxon>
        <taxon>eudicotyledons</taxon>
        <taxon>Gunneridae</taxon>
        <taxon>Pentapetalae</taxon>
        <taxon>rosids</taxon>
        <taxon>fabids</taxon>
        <taxon>Fagales</taxon>
        <taxon>Fagaceae</taxon>
        <taxon>Quercus</taxon>
    </lineage>
</organism>
<dbReference type="GO" id="GO:0046872">
    <property type="term" value="F:metal ion binding"/>
    <property type="evidence" value="ECO:0007669"/>
    <property type="project" value="UniProtKB-KW"/>
</dbReference>
<evidence type="ECO:0000256" key="3">
    <source>
        <dbReference type="ARBA" id="ARBA00022896"/>
    </source>
</evidence>
<dbReference type="InterPro" id="IPR027443">
    <property type="entry name" value="IPNS-like_sf"/>
</dbReference>
<dbReference type="InterPro" id="IPR050295">
    <property type="entry name" value="Plant_2OG-oxidoreductases"/>
</dbReference>
<evidence type="ECO:0000313" key="7">
    <source>
        <dbReference type="EMBL" id="KAK4563911.1"/>
    </source>
</evidence>
<keyword evidence="8" id="KW-1185">Reference proteome</keyword>
<gene>
    <name evidence="7" type="ORF">RGQ29_006122</name>
</gene>
<comment type="similarity">
    <text evidence="1 5">Belongs to the iron/ascorbate-dependent oxidoreductase family.</text>
</comment>
<dbReference type="EMBL" id="JAXUIC010000011">
    <property type="protein sequence ID" value="KAK4563911.1"/>
    <property type="molecule type" value="Genomic_DNA"/>
</dbReference>
<dbReference type="GO" id="GO:0016491">
    <property type="term" value="F:oxidoreductase activity"/>
    <property type="evidence" value="ECO:0007669"/>
    <property type="project" value="UniProtKB-KW"/>
</dbReference>
<evidence type="ECO:0000256" key="2">
    <source>
        <dbReference type="ARBA" id="ARBA00022723"/>
    </source>
</evidence>
<dbReference type="Pfam" id="PF03171">
    <property type="entry name" value="2OG-FeII_Oxy"/>
    <property type="match status" value="1"/>
</dbReference>
<dbReference type="FunFam" id="2.60.120.330:FF:000134">
    <property type="entry name" value="Uncharacterized protein"/>
    <property type="match status" value="1"/>
</dbReference>
<protein>
    <recommendedName>
        <fullName evidence="6">Fe2OG dioxygenase domain-containing protein</fullName>
    </recommendedName>
</protein>
<dbReference type="Proteomes" id="UP001324115">
    <property type="component" value="Unassembled WGS sequence"/>
</dbReference>
<dbReference type="Gene3D" id="2.60.120.330">
    <property type="entry name" value="B-lactam Antibiotic, Isopenicillin N Synthase, Chain"/>
    <property type="match status" value="1"/>
</dbReference>
<keyword evidence="2 5" id="KW-0479">Metal-binding</keyword>
<proteinExistence type="inferred from homology"/>
<dbReference type="InterPro" id="IPR044861">
    <property type="entry name" value="IPNS-like_FE2OG_OXY"/>
</dbReference>